<dbReference type="AlphaFoldDB" id="A0A4V2FQ86"/>
<evidence type="ECO:0000259" key="1">
    <source>
        <dbReference type="Pfam" id="PF07883"/>
    </source>
</evidence>
<feature type="domain" description="Cupin type-2" evidence="1">
    <location>
        <begin position="34"/>
        <end position="111"/>
    </location>
</feature>
<dbReference type="Gene3D" id="2.60.120.10">
    <property type="entry name" value="Jelly Rolls"/>
    <property type="match status" value="1"/>
</dbReference>
<evidence type="ECO:0000313" key="3">
    <source>
        <dbReference type="Proteomes" id="UP000291591"/>
    </source>
</evidence>
<dbReference type="SUPFAM" id="SSF51182">
    <property type="entry name" value="RmlC-like cupins"/>
    <property type="match status" value="1"/>
</dbReference>
<comment type="caution">
    <text evidence="2">The sequence shown here is derived from an EMBL/GenBank/DDBJ whole genome shotgun (WGS) entry which is preliminary data.</text>
</comment>
<evidence type="ECO:0000313" key="2">
    <source>
        <dbReference type="EMBL" id="RZT83800.1"/>
    </source>
</evidence>
<name>A0A4V2FQ86_PSEST</name>
<accession>A0A4V2FQ86</accession>
<keyword evidence="3" id="KW-1185">Reference proteome</keyword>
<gene>
    <name evidence="2" type="ORF">EV383_0618</name>
</gene>
<protein>
    <submittedName>
        <fullName evidence="2">Cupin domain</fullName>
    </submittedName>
</protein>
<dbReference type="EMBL" id="SHKL01000001">
    <property type="protein sequence ID" value="RZT83800.1"/>
    <property type="molecule type" value="Genomic_DNA"/>
</dbReference>
<dbReference type="InterPro" id="IPR011051">
    <property type="entry name" value="RmlC_Cupin_sf"/>
</dbReference>
<dbReference type="RefSeq" id="WP_130288505.1">
    <property type="nucleotide sequence ID" value="NZ_SHKL01000001.1"/>
</dbReference>
<dbReference type="Proteomes" id="UP000291591">
    <property type="component" value="Unassembled WGS sequence"/>
</dbReference>
<organism evidence="2 3">
    <name type="scientific">Pseudonocardia sediminis</name>
    <dbReference type="NCBI Taxonomy" id="1397368"/>
    <lineage>
        <taxon>Bacteria</taxon>
        <taxon>Bacillati</taxon>
        <taxon>Actinomycetota</taxon>
        <taxon>Actinomycetes</taxon>
        <taxon>Pseudonocardiales</taxon>
        <taxon>Pseudonocardiaceae</taxon>
        <taxon>Pseudonocardia</taxon>
    </lineage>
</organism>
<dbReference type="Pfam" id="PF07883">
    <property type="entry name" value="Cupin_2"/>
    <property type="match status" value="1"/>
</dbReference>
<proteinExistence type="predicted"/>
<reference evidence="2 3" key="1">
    <citation type="submission" date="2019-02" db="EMBL/GenBank/DDBJ databases">
        <title>Sequencing the genomes of 1000 actinobacteria strains.</title>
        <authorList>
            <person name="Klenk H.-P."/>
        </authorList>
    </citation>
    <scope>NUCLEOTIDE SEQUENCE [LARGE SCALE GENOMIC DNA]</scope>
    <source>
        <strain evidence="2 3">DSM 45779</strain>
    </source>
</reference>
<sequence length="137" mass="15078">MQILRAAGHFAVPEGEPNQYREHLRTADLSVGTYCIPVGGKDGQEPHTEDEIYVVVRGRAKLVSETAEAGADGTRISTEYEIGPGSVVHLPAREVHHFTEVTEDLSIVVVFAPAERSRGLDRDRDAYYSDTVIWAAE</sequence>
<dbReference type="InterPro" id="IPR013096">
    <property type="entry name" value="Cupin_2"/>
</dbReference>
<dbReference type="OrthoDB" id="5072724at2"/>
<dbReference type="InterPro" id="IPR014710">
    <property type="entry name" value="RmlC-like_jellyroll"/>
</dbReference>